<dbReference type="PROSITE" id="PS50850">
    <property type="entry name" value="MFS"/>
    <property type="match status" value="1"/>
</dbReference>
<feature type="transmembrane region" description="Helical" evidence="6">
    <location>
        <begin position="129"/>
        <end position="150"/>
    </location>
</feature>
<evidence type="ECO:0000313" key="8">
    <source>
        <dbReference type="EMBL" id="RXK12895.1"/>
    </source>
</evidence>
<feature type="transmembrane region" description="Helical" evidence="6">
    <location>
        <begin position="239"/>
        <end position="258"/>
    </location>
</feature>
<keyword evidence="2" id="KW-1003">Cell membrane</keyword>
<dbReference type="Pfam" id="PF07690">
    <property type="entry name" value="MFS_1"/>
    <property type="match status" value="1"/>
</dbReference>
<comment type="caution">
    <text evidence="8">The sequence shown here is derived from an EMBL/GenBank/DDBJ whole genome shotgun (WGS) entry which is preliminary data.</text>
</comment>
<keyword evidence="4 6" id="KW-1133">Transmembrane helix</keyword>
<feature type="transmembrane region" description="Helical" evidence="6">
    <location>
        <begin position="156"/>
        <end position="178"/>
    </location>
</feature>
<dbReference type="InterPro" id="IPR050189">
    <property type="entry name" value="MFS_Efflux_Transporters"/>
</dbReference>
<dbReference type="KEGG" id="amyt:AMYT_2253"/>
<feature type="domain" description="Major facilitator superfamily (MFS) profile" evidence="7">
    <location>
        <begin position="4"/>
        <end position="380"/>
    </location>
</feature>
<keyword evidence="3 6" id="KW-0812">Transmembrane</keyword>
<protein>
    <submittedName>
        <fullName evidence="8">MFS transporter</fullName>
    </submittedName>
</protein>
<sequence length="381" mass="41059">MTKQLFPLALGGLGIGTTEFVIMGLLPDIANDINITIPVAGHLISSYAFGVVIGAPILVALSAKFPAKNILIAFMLLFTIFNFLSTIAPDYYTLMLSRFLSGLPHGAFFGVGTVVAAKLAKEGKAAQAIASMFTGLAIANLAMVPLVTYIGHHFHWRYAFGIVSLIGILTILFLYKWLPKQKALRTVTFKEELEFFKTIKAWHILMIVAIGFGGLFAWFSYIAPLLIYVSKFEVGSVSYLMIVAGAGMVVGNILGGYLADKKNPVIVSIFLLFSMVTALILVFFFSEFKVISIILTFICGALAMSIGSPINMIMLSSAKHSAMLGAAFLQAAFNVANSLGSFFGGIPLFLGFEYNYPSLIGAAMALVGAILCLVFLKKYKG</sequence>
<dbReference type="AlphaFoldDB" id="A0AAX2AFT8"/>
<evidence type="ECO:0000256" key="3">
    <source>
        <dbReference type="ARBA" id="ARBA00022692"/>
    </source>
</evidence>
<feature type="transmembrane region" description="Helical" evidence="6">
    <location>
        <begin position="95"/>
        <end position="117"/>
    </location>
</feature>
<feature type="transmembrane region" description="Helical" evidence="6">
    <location>
        <begin position="265"/>
        <end position="285"/>
    </location>
</feature>
<reference evidence="8 9" key="1">
    <citation type="submission" date="2017-09" db="EMBL/GenBank/DDBJ databases">
        <title>Genomics of the genus Arcobacter.</title>
        <authorList>
            <person name="Perez-Cataluna A."/>
            <person name="Figueras M.J."/>
            <person name="Salas-Masso N."/>
        </authorList>
    </citation>
    <scope>NUCLEOTIDE SEQUENCE [LARGE SCALE GENOMIC DNA]</scope>
    <source>
        <strain evidence="8 9">CECT 7386</strain>
    </source>
</reference>
<accession>A0AAX2AFT8</accession>
<dbReference type="SUPFAM" id="SSF103473">
    <property type="entry name" value="MFS general substrate transporter"/>
    <property type="match status" value="1"/>
</dbReference>
<evidence type="ECO:0000313" key="9">
    <source>
        <dbReference type="Proteomes" id="UP000290092"/>
    </source>
</evidence>
<dbReference type="Proteomes" id="UP000290092">
    <property type="component" value="Unassembled WGS sequence"/>
</dbReference>
<evidence type="ECO:0000256" key="4">
    <source>
        <dbReference type="ARBA" id="ARBA00022989"/>
    </source>
</evidence>
<evidence type="ECO:0000256" key="5">
    <source>
        <dbReference type="ARBA" id="ARBA00023136"/>
    </source>
</evidence>
<evidence type="ECO:0000256" key="6">
    <source>
        <dbReference type="SAM" id="Phobius"/>
    </source>
</evidence>
<gene>
    <name evidence="8" type="ORF">CP985_14020</name>
</gene>
<dbReference type="InterPro" id="IPR011701">
    <property type="entry name" value="MFS"/>
</dbReference>
<dbReference type="InterPro" id="IPR020846">
    <property type="entry name" value="MFS_dom"/>
</dbReference>
<feature type="transmembrane region" description="Helical" evidence="6">
    <location>
        <begin position="327"/>
        <end position="350"/>
    </location>
</feature>
<dbReference type="CDD" id="cd17324">
    <property type="entry name" value="MFS_NepI_like"/>
    <property type="match status" value="1"/>
</dbReference>
<dbReference type="GO" id="GO:0022857">
    <property type="term" value="F:transmembrane transporter activity"/>
    <property type="evidence" value="ECO:0007669"/>
    <property type="project" value="InterPro"/>
</dbReference>
<evidence type="ECO:0000256" key="2">
    <source>
        <dbReference type="ARBA" id="ARBA00022475"/>
    </source>
</evidence>
<feature type="transmembrane region" description="Helical" evidence="6">
    <location>
        <begin position="356"/>
        <end position="376"/>
    </location>
</feature>
<dbReference type="InterPro" id="IPR036259">
    <property type="entry name" value="MFS_trans_sf"/>
</dbReference>
<proteinExistence type="predicted"/>
<dbReference type="PANTHER" id="PTHR43124">
    <property type="entry name" value="PURINE EFFLUX PUMP PBUE"/>
    <property type="match status" value="1"/>
</dbReference>
<feature type="transmembrane region" description="Helical" evidence="6">
    <location>
        <begin position="199"/>
        <end position="219"/>
    </location>
</feature>
<organism evidence="8 9">
    <name type="scientific">Malaciobacter mytili LMG 24559</name>
    <dbReference type="NCBI Taxonomy" id="1032238"/>
    <lineage>
        <taxon>Bacteria</taxon>
        <taxon>Pseudomonadati</taxon>
        <taxon>Campylobacterota</taxon>
        <taxon>Epsilonproteobacteria</taxon>
        <taxon>Campylobacterales</taxon>
        <taxon>Arcobacteraceae</taxon>
        <taxon>Malaciobacter</taxon>
    </lineage>
</organism>
<evidence type="ECO:0000259" key="7">
    <source>
        <dbReference type="PROSITE" id="PS50850"/>
    </source>
</evidence>
<feature type="transmembrane region" description="Helical" evidence="6">
    <location>
        <begin position="44"/>
        <end position="63"/>
    </location>
</feature>
<feature type="transmembrane region" description="Helical" evidence="6">
    <location>
        <begin position="291"/>
        <end position="315"/>
    </location>
</feature>
<feature type="transmembrane region" description="Helical" evidence="6">
    <location>
        <begin position="70"/>
        <end position="89"/>
    </location>
</feature>
<dbReference type="PANTHER" id="PTHR43124:SF6">
    <property type="entry name" value="TRANSPORTER ARAJ-RELATED"/>
    <property type="match status" value="1"/>
</dbReference>
<evidence type="ECO:0000256" key="1">
    <source>
        <dbReference type="ARBA" id="ARBA00004651"/>
    </source>
</evidence>
<dbReference type="GO" id="GO:0005886">
    <property type="term" value="C:plasma membrane"/>
    <property type="evidence" value="ECO:0007669"/>
    <property type="project" value="UniProtKB-SubCell"/>
</dbReference>
<name>A0AAX2AFT8_9BACT</name>
<dbReference type="RefSeq" id="WP_114842623.1">
    <property type="nucleotide sequence ID" value="NZ_CP031219.1"/>
</dbReference>
<dbReference type="EMBL" id="NXID01000073">
    <property type="protein sequence ID" value="RXK12895.1"/>
    <property type="molecule type" value="Genomic_DNA"/>
</dbReference>
<keyword evidence="5 6" id="KW-0472">Membrane</keyword>
<keyword evidence="9" id="KW-1185">Reference proteome</keyword>
<comment type="subcellular location">
    <subcellularLocation>
        <location evidence="1">Cell membrane</location>
        <topology evidence="1">Multi-pass membrane protein</topology>
    </subcellularLocation>
</comment>
<dbReference type="Gene3D" id="1.20.1250.20">
    <property type="entry name" value="MFS general substrate transporter like domains"/>
    <property type="match status" value="2"/>
</dbReference>